<accession>A0AAJ7S776</accession>
<proteinExistence type="predicted"/>
<protein>
    <submittedName>
        <fullName evidence="3">Probable serine/threonine-protein kinase clkA</fullName>
    </submittedName>
</protein>
<reference evidence="3" key="1">
    <citation type="submission" date="2025-08" db="UniProtKB">
        <authorList>
            <consortium name="RefSeq"/>
        </authorList>
    </citation>
    <scope>IDENTIFICATION</scope>
    <source>
        <tissue evidence="3">Whole body</tissue>
    </source>
</reference>
<keyword evidence="3" id="KW-0808">Transferase</keyword>
<sequence length="373" mass="44136">MAECIDRSDEQLLSKKTQNYQNENVNPAKNVTKRRTDDSLRNPRTKIVKQLNAHEIRNRYNLNGVQIDNEQLYQQQFDNLVANKLKYSTLTQQELNILFLKYKSDRHYKPTETFVTFFHKQCTVNNRSHYDQFPDMQQKSGNSFDACNQAQYVQDNSKYVAQGNGEENQYLYFSENYNHSNHAYRNFNVQPYNNTNNAESYDYSNDRIPASDEYYSCGLMNPTNISSQNCRYGDTTVLCDLSNSNQLYENSQQNYTSFLPQYNNYGVNLNYDDYLLNTWNNKTTANNTWSQSRNTQYHNQMEHYNNRNSSYQFTGYNFEEQNNFNALNHNEAYFKSYGDYFNENNTEQDLNNYLLKPSIADALFSYMTDIPDN</sequence>
<dbReference type="Proteomes" id="UP000694925">
    <property type="component" value="Unplaced"/>
</dbReference>
<evidence type="ECO:0000313" key="3">
    <source>
        <dbReference type="RefSeq" id="XP_026672750.1"/>
    </source>
</evidence>
<dbReference type="GO" id="GO:0016301">
    <property type="term" value="F:kinase activity"/>
    <property type="evidence" value="ECO:0007669"/>
    <property type="project" value="UniProtKB-KW"/>
</dbReference>
<feature type="region of interest" description="Disordered" evidence="1">
    <location>
        <begin position="1"/>
        <end position="40"/>
    </location>
</feature>
<dbReference type="RefSeq" id="XP_026672750.1">
    <property type="nucleotide sequence ID" value="XM_026816949.1"/>
</dbReference>
<name>A0AAJ7S776_9HYME</name>
<dbReference type="AlphaFoldDB" id="A0AAJ7S776"/>
<feature type="compositionally biased region" description="Basic and acidic residues" evidence="1">
    <location>
        <begin position="1"/>
        <end position="13"/>
    </location>
</feature>
<organism evidence="2 3">
    <name type="scientific">Ceratina calcarata</name>
    <dbReference type="NCBI Taxonomy" id="156304"/>
    <lineage>
        <taxon>Eukaryota</taxon>
        <taxon>Metazoa</taxon>
        <taxon>Ecdysozoa</taxon>
        <taxon>Arthropoda</taxon>
        <taxon>Hexapoda</taxon>
        <taxon>Insecta</taxon>
        <taxon>Pterygota</taxon>
        <taxon>Neoptera</taxon>
        <taxon>Endopterygota</taxon>
        <taxon>Hymenoptera</taxon>
        <taxon>Apocrita</taxon>
        <taxon>Aculeata</taxon>
        <taxon>Apoidea</taxon>
        <taxon>Anthophila</taxon>
        <taxon>Apidae</taxon>
        <taxon>Ceratina</taxon>
        <taxon>Zadontomerus</taxon>
    </lineage>
</organism>
<keyword evidence="3" id="KW-0418">Kinase</keyword>
<evidence type="ECO:0000256" key="1">
    <source>
        <dbReference type="SAM" id="MobiDB-lite"/>
    </source>
</evidence>
<gene>
    <name evidence="3" type="primary">LOC108628916</name>
</gene>
<feature type="compositionally biased region" description="Polar residues" evidence="1">
    <location>
        <begin position="14"/>
        <end position="29"/>
    </location>
</feature>
<keyword evidence="2" id="KW-1185">Reference proteome</keyword>
<evidence type="ECO:0000313" key="2">
    <source>
        <dbReference type="Proteomes" id="UP000694925"/>
    </source>
</evidence>
<dbReference type="GeneID" id="108628916"/>
<dbReference type="KEGG" id="ccal:108628916"/>